<reference evidence="1" key="2">
    <citation type="submission" date="2023-05" db="EMBL/GenBank/DDBJ databases">
        <authorList>
            <consortium name="Lawrence Berkeley National Laboratory"/>
            <person name="Steindorff A."/>
            <person name="Hensen N."/>
            <person name="Bonometti L."/>
            <person name="Westerberg I."/>
            <person name="Brannstrom I.O."/>
            <person name="Guillou S."/>
            <person name="Cros-Aarteil S."/>
            <person name="Calhoun S."/>
            <person name="Haridas S."/>
            <person name="Kuo A."/>
            <person name="Mondo S."/>
            <person name="Pangilinan J."/>
            <person name="Riley R."/>
            <person name="Labutti K."/>
            <person name="Andreopoulos B."/>
            <person name="Lipzen A."/>
            <person name="Chen C."/>
            <person name="Yanf M."/>
            <person name="Daum C."/>
            <person name="Ng V."/>
            <person name="Clum A."/>
            <person name="Ohm R."/>
            <person name="Martin F."/>
            <person name="Silar P."/>
            <person name="Natvig D."/>
            <person name="Lalanne C."/>
            <person name="Gautier V."/>
            <person name="Ament-Velasquez S.L."/>
            <person name="Kruys A."/>
            <person name="Hutchinson M.I."/>
            <person name="Powell A.J."/>
            <person name="Barry K."/>
            <person name="Miller A.N."/>
            <person name="Grigoriev I.V."/>
            <person name="Debuchy R."/>
            <person name="Gladieux P."/>
            <person name="Thoren M.H."/>
            <person name="Johannesson H."/>
        </authorList>
    </citation>
    <scope>NUCLEOTIDE SEQUENCE</scope>
    <source>
        <strain evidence="1">PSN243</strain>
    </source>
</reference>
<evidence type="ECO:0000313" key="1">
    <source>
        <dbReference type="EMBL" id="KAK4453445.1"/>
    </source>
</evidence>
<organism evidence="1 2">
    <name type="scientific">Podospora aff. communis PSN243</name>
    <dbReference type="NCBI Taxonomy" id="3040156"/>
    <lineage>
        <taxon>Eukaryota</taxon>
        <taxon>Fungi</taxon>
        <taxon>Dikarya</taxon>
        <taxon>Ascomycota</taxon>
        <taxon>Pezizomycotina</taxon>
        <taxon>Sordariomycetes</taxon>
        <taxon>Sordariomycetidae</taxon>
        <taxon>Sordariales</taxon>
        <taxon>Podosporaceae</taxon>
        <taxon>Podospora</taxon>
    </lineage>
</organism>
<evidence type="ECO:0000313" key="2">
    <source>
        <dbReference type="Proteomes" id="UP001321760"/>
    </source>
</evidence>
<reference evidence="1" key="1">
    <citation type="journal article" date="2023" name="Mol. Phylogenet. Evol.">
        <title>Genome-scale phylogeny and comparative genomics of the fungal order Sordariales.</title>
        <authorList>
            <person name="Hensen N."/>
            <person name="Bonometti L."/>
            <person name="Westerberg I."/>
            <person name="Brannstrom I.O."/>
            <person name="Guillou S."/>
            <person name="Cros-Aarteil S."/>
            <person name="Calhoun S."/>
            <person name="Haridas S."/>
            <person name="Kuo A."/>
            <person name="Mondo S."/>
            <person name="Pangilinan J."/>
            <person name="Riley R."/>
            <person name="LaButti K."/>
            <person name="Andreopoulos B."/>
            <person name="Lipzen A."/>
            <person name="Chen C."/>
            <person name="Yan M."/>
            <person name="Daum C."/>
            <person name="Ng V."/>
            <person name="Clum A."/>
            <person name="Steindorff A."/>
            <person name="Ohm R.A."/>
            <person name="Martin F."/>
            <person name="Silar P."/>
            <person name="Natvig D.O."/>
            <person name="Lalanne C."/>
            <person name="Gautier V."/>
            <person name="Ament-Velasquez S.L."/>
            <person name="Kruys A."/>
            <person name="Hutchinson M.I."/>
            <person name="Powell A.J."/>
            <person name="Barry K."/>
            <person name="Miller A.N."/>
            <person name="Grigoriev I.V."/>
            <person name="Debuchy R."/>
            <person name="Gladieux P."/>
            <person name="Hiltunen Thoren M."/>
            <person name="Johannesson H."/>
        </authorList>
    </citation>
    <scope>NUCLEOTIDE SEQUENCE</scope>
    <source>
        <strain evidence="1">PSN243</strain>
    </source>
</reference>
<keyword evidence="2" id="KW-1185">Reference proteome</keyword>
<proteinExistence type="predicted"/>
<gene>
    <name evidence="1" type="ORF">QBC34DRAFT_206201</name>
</gene>
<sequence>MPAALLLPKSVFRMTYCSKAIPSQFGLRTRAEDPQSQENFEVWLPRCCHIAFSLGGKQAMRPLAEYRRPSLREFRIPSTILPDYRSPEVDRVFSKAEQWQSKQHGIVSRISERSRPSVGTFAPPGLRVDSPFASTRMRLIWVPQGYTPQATPSTSNPVVVAIPRTGPVQRSRSGSRAEWRSLSCPKKWRQQRYASVSMYRVDWQYWPLLLLCALESFVSGLPQSHLTPLVQ</sequence>
<protein>
    <submittedName>
        <fullName evidence="1">Uncharacterized protein</fullName>
    </submittedName>
</protein>
<dbReference type="Proteomes" id="UP001321760">
    <property type="component" value="Unassembled WGS sequence"/>
</dbReference>
<dbReference type="EMBL" id="MU865920">
    <property type="protein sequence ID" value="KAK4453445.1"/>
    <property type="molecule type" value="Genomic_DNA"/>
</dbReference>
<accession>A0AAV9GYG0</accession>
<name>A0AAV9GYG0_9PEZI</name>
<comment type="caution">
    <text evidence="1">The sequence shown here is derived from an EMBL/GenBank/DDBJ whole genome shotgun (WGS) entry which is preliminary data.</text>
</comment>
<dbReference type="AlphaFoldDB" id="A0AAV9GYG0"/>